<evidence type="ECO:0000259" key="2">
    <source>
        <dbReference type="Pfam" id="PF05305"/>
    </source>
</evidence>
<accession>A0ABS5RRW7</accession>
<evidence type="ECO:0000313" key="4">
    <source>
        <dbReference type="Proteomes" id="UP001519535"/>
    </source>
</evidence>
<protein>
    <submittedName>
        <fullName evidence="3">DUF732 domain-containing protein</fullName>
    </submittedName>
</protein>
<feature type="region of interest" description="Disordered" evidence="1">
    <location>
        <begin position="1"/>
        <end position="23"/>
    </location>
</feature>
<proteinExistence type="predicted"/>
<reference evidence="3 4" key="1">
    <citation type="submission" date="2021-05" db="EMBL/GenBank/DDBJ databases">
        <title>Mycobacterium acidophilum sp. nov., an extremely acid-tolerant member of the genus Mycobacterium.</title>
        <authorList>
            <person name="Xia J."/>
        </authorList>
    </citation>
    <scope>NUCLEOTIDE SEQUENCE [LARGE SCALE GENOMIC DNA]</scope>
    <source>
        <strain evidence="3 4">M1</strain>
    </source>
</reference>
<evidence type="ECO:0000313" key="3">
    <source>
        <dbReference type="EMBL" id="MBS9536226.1"/>
    </source>
</evidence>
<sequence length="100" mass="10667">MLFLAAPGTAHGDPDPGDTPNPTDELFLTALNAAGLHYGQPEQAVKAGRTLCDLADNGKTDGEILAILMKHNDLLSNARANTFMDIAYQTYCPQYLASDS</sequence>
<gene>
    <name evidence="3" type="ORF">KIH27_21825</name>
</gene>
<dbReference type="Proteomes" id="UP001519535">
    <property type="component" value="Unassembled WGS sequence"/>
</dbReference>
<feature type="domain" description="DUF732" evidence="2">
    <location>
        <begin position="24"/>
        <end position="94"/>
    </location>
</feature>
<name>A0ABS5RRW7_9MYCO</name>
<evidence type="ECO:0000256" key="1">
    <source>
        <dbReference type="SAM" id="MobiDB-lite"/>
    </source>
</evidence>
<dbReference type="EMBL" id="JAHCLR010000095">
    <property type="protein sequence ID" value="MBS9536226.1"/>
    <property type="molecule type" value="Genomic_DNA"/>
</dbReference>
<organism evidence="3 4">
    <name type="scientific">Mycolicibacter acidiphilus</name>
    <dbReference type="NCBI Taxonomy" id="2835306"/>
    <lineage>
        <taxon>Bacteria</taxon>
        <taxon>Bacillati</taxon>
        <taxon>Actinomycetota</taxon>
        <taxon>Actinomycetes</taxon>
        <taxon>Mycobacteriales</taxon>
        <taxon>Mycobacteriaceae</taxon>
        <taxon>Mycolicibacter</taxon>
    </lineage>
</organism>
<dbReference type="Pfam" id="PF05305">
    <property type="entry name" value="DUF732"/>
    <property type="match status" value="1"/>
</dbReference>
<keyword evidence="4" id="KW-1185">Reference proteome</keyword>
<dbReference type="InterPro" id="IPR007969">
    <property type="entry name" value="DUF732"/>
</dbReference>
<comment type="caution">
    <text evidence="3">The sequence shown here is derived from an EMBL/GenBank/DDBJ whole genome shotgun (WGS) entry which is preliminary data.</text>
</comment>